<dbReference type="GO" id="GO:0006261">
    <property type="term" value="P:DNA-templated DNA replication"/>
    <property type="evidence" value="ECO:0007669"/>
    <property type="project" value="TreeGrafter"/>
</dbReference>
<dbReference type="Pfam" id="PF13177">
    <property type="entry name" value="DNA_pol3_delta2"/>
    <property type="match status" value="1"/>
</dbReference>
<dbReference type="InterPro" id="IPR050238">
    <property type="entry name" value="DNA_Rep/Repair_Clamp_Loader"/>
</dbReference>
<evidence type="ECO:0000313" key="2">
    <source>
        <dbReference type="EMBL" id="PIY32570.1"/>
    </source>
</evidence>
<dbReference type="PANTHER" id="PTHR11669">
    <property type="entry name" value="REPLICATION FACTOR C / DNA POLYMERASE III GAMMA-TAU SUBUNIT"/>
    <property type="match status" value="1"/>
</dbReference>
<dbReference type="AlphaFoldDB" id="A0A2M7PPM4"/>
<name>A0A2M7PPM4_9BACT</name>
<feature type="non-terminal residue" evidence="2">
    <location>
        <position position="242"/>
    </location>
</feature>
<dbReference type="CDD" id="cd00009">
    <property type="entry name" value="AAA"/>
    <property type="match status" value="1"/>
</dbReference>
<dbReference type="SUPFAM" id="SSF52540">
    <property type="entry name" value="P-loop containing nucleoside triphosphate hydrolases"/>
    <property type="match status" value="1"/>
</dbReference>
<sequence>MWETLEIRYILYMKGKYNVPFHIDYRPAKLNEFIGNGEIIRDLQAKFPHWPQTILISAPSGCGKTTLARIISHELKCAPMYMKEIDAAQDRGIDAIRTIIKESYSRPLMGAVKVIIFDECHMLTPEAMNALLKISEEPPPKTYFIFCSTAPEKILPTLRNRCFKIKLSNLSDREISLIIKNVADKEVIEFTEPLKQICRFILSEAKGVPREALLLFESLKDCTNLEEAQTKIHGFTDNDPKI</sequence>
<reference evidence="2 3" key="1">
    <citation type="submission" date="2017-09" db="EMBL/GenBank/DDBJ databases">
        <title>Depth-based differentiation of microbial function through sediment-hosted aquifers and enrichment of novel symbionts in the deep terrestrial subsurface.</title>
        <authorList>
            <person name="Probst A.J."/>
            <person name="Ladd B."/>
            <person name="Jarett J.K."/>
            <person name="Geller-Mcgrath D.E."/>
            <person name="Sieber C.M."/>
            <person name="Emerson J.B."/>
            <person name="Anantharaman K."/>
            <person name="Thomas B.C."/>
            <person name="Malmstrom R."/>
            <person name="Stieglmeier M."/>
            <person name="Klingl A."/>
            <person name="Woyke T."/>
            <person name="Ryan C.M."/>
            <person name="Banfield J.F."/>
        </authorList>
    </citation>
    <scope>NUCLEOTIDE SEQUENCE [LARGE SCALE GENOMIC DNA]</scope>
    <source>
        <strain evidence="2">CG_4_10_14_3_um_filter_34_13</strain>
    </source>
</reference>
<protein>
    <recommendedName>
        <fullName evidence="1">AAA+ ATPase domain-containing protein</fullName>
    </recommendedName>
</protein>
<dbReference type="PANTHER" id="PTHR11669:SF0">
    <property type="entry name" value="PROTEIN STICHEL-LIKE 2"/>
    <property type="match status" value="1"/>
</dbReference>
<dbReference type="SMART" id="SM00382">
    <property type="entry name" value="AAA"/>
    <property type="match status" value="1"/>
</dbReference>
<proteinExistence type="predicted"/>
<dbReference type="RefSeq" id="WP_406607543.1">
    <property type="nucleotide sequence ID" value="NZ_PFKO01000201.1"/>
</dbReference>
<comment type="caution">
    <text evidence="2">The sequence shown here is derived from an EMBL/GenBank/DDBJ whole genome shotgun (WGS) entry which is preliminary data.</text>
</comment>
<dbReference type="InterPro" id="IPR003593">
    <property type="entry name" value="AAA+_ATPase"/>
</dbReference>
<feature type="domain" description="AAA+ ATPase" evidence="1">
    <location>
        <begin position="50"/>
        <end position="177"/>
    </location>
</feature>
<dbReference type="EMBL" id="PFKO01000201">
    <property type="protein sequence ID" value="PIY32570.1"/>
    <property type="molecule type" value="Genomic_DNA"/>
</dbReference>
<evidence type="ECO:0000313" key="3">
    <source>
        <dbReference type="Proteomes" id="UP000230646"/>
    </source>
</evidence>
<dbReference type="Gene3D" id="3.40.50.300">
    <property type="entry name" value="P-loop containing nucleotide triphosphate hydrolases"/>
    <property type="match status" value="1"/>
</dbReference>
<dbReference type="InterPro" id="IPR027417">
    <property type="entry name" value="P-loop_NTPase"/>
</dbReference>
<gene>
    <name evidence="2" type="ORF">COZ07_05240</name>
</gene>
<evidence type="ECO:0000259" key="1">
    <source>
        <dbReference type="SMART" id="SM00382"/>
    </source>
</evidence>
<accession>A0A2M7PPM4</accession>
<dbReference type="Proteomes" id="UP000230646">
    <property type="component" value="Unassembled WGS sequence"/>
</dbReference>
<organism evidence="2 3">
    <name type="scientific">Candidatus Infernicultor aquiphilus</name>
    <dbReference type="NCBI Taxonomy" id="1805029"/>
    <lineage>
        <taxon>Bacteria</taxon>
        <taxon>Pseudomonadati</taxon>
        <taxon>Atribacterota</taxon>
        <taxon>Candidatus Phoenicimicrobiia</taxon>
        <taxon>Candidatus Pheonicimicrobiales</taxon>
        <taxon>Candidatus Phoenicimicrobiaceae</taxon>
        <taxon>Candidatus Infernicultor</taxon>
    </lineage>
</organism>